<keyword evidence="1" id="KW-0472">Membrane</keyword>
<feature type="transmembrane region" description="Helical" evidence="1">
    <location>
        <begin position="29"/>
        <end position="47"/>
    </location>
</feature>
<proteinExistence type="predicted"/>
<comment type="caution">
    <text evidence="3">The sequence shown here is derived from an EMBL/GenBank/DDBJ whole genome shotgun (WGS) entry which is preliminary data.</text>
</comment>
<feature type="transmembrane region" description="Helical" evidence="1">
    <location>
        <begin position="90"/>
        <end position="109"/>
    </location>
</feature>
<dbReference type="Proteomes" id="UP001172702">
    <property type="component" value="Unassembled WGS sequence"/>
</dbReference>
<protein>
    <submittedName>
        <fullName evidence="3">Uncharacterized protein</fullName>
    </submittedName>
</protein>
<dbReference type="EMBL" id="JAUHTB010000035">
    <property type="protein sequence ID" value="MDN4507719.1"/>
    <property type="molecule type" value="Genomic_DNA"/>
</dbReference>
<accession>A0A365PB37</accession>
<name>A0A365PB37_9ACTN</name>
<reference evidence="2 5" key="2">
    <citation type="submission" date="2023-07" db="EMBL/GenBank/DDBJ databases">
        <title>Strategy for survival of the halotoleranting strain Dietzia MX2 from the Yakshinskoe mineral salts deposit.</title>
        <authorList>
            <person name="Kharitonova M.A."/>
            <person name="Kupriyanova-Ashina F.G."/>
            <person name="Shakirov T.R."/>
            <person name="Vafina M.S."/>
            <person name="Ilinskaya O.N."/>
        </authorList>
    </citation>
    <scope>NUCLEOTIDE SEQUENCE [LARGE SCALE GENOMIC DNA]</scope>
    <source>
        <strain evidence="2 5">MX2</strain>
    </source>
</reference>
<evidence type="ECO:0000313" key="2">
    <source>
        <dbReference type="EMBL" id="MDN4507719.1"/>
    </source>
</evidence>
<reference evidence="3 4" key="1">
    <citation type="submission" date="2018-06" db="EMBL/GenBank/DDBJ databases">
        <title>Whole genome sequencing of four bacterial strains from South Shetland trench revealing bio-synthetic gene clusters.</title>
        <authorList>
            <person name="Abdel-Mageed W.M."/>
            <person name="Lehri B."/>
            <person name="Jarmusch S.A."/>
            <person name="Miranda K."/>
            <person name="Goodfellow M."/>
            <person name="Jaspars M."/>
            <person name="Karlyshev A.V."/>
        </authorList>
    </citation>
    <scope>NUCLEOTIDE SEQUENCE [LARGE SCALE GENOMIC DNA]</scope>
    <source>
        <strain evidence="3 4">SST1</strain>
    </source>
</reference>
<feature type="transmembrane region" description="Helical" evidence="1">
    <location>
        <begin position="59"/>
        <end position="84"/>
    </location>
</feature>
<organism evidence="3 4">
    <name type="scientific">Dietzia maris</name>
    <dbReference type="NCBI Taxonomy" id="37915"/>
    <lineage>
        <taxon>Bacteria</taxon>
        <taxon>Bacillati</taxon>
        <taxon>Actinomycetota</taxon>
        <taxon>Actinomycetes</taxon>
        <taxon>Mycobacteriales</taxon>
        <taxon>Dietziaceae</taxon>
        <taxon>Dietzia</taxon>
    </lineage>
</organism>
<dbReference type="Proteomes" id="UP000252187">
    <property type="component" value="Unassembled WGS sequence"/>
</dbReference>
<gene>
    <name evidence="3" type="ORF">DQ226_07225</name>
    <name evidence="2" type="ORF">QYF62_16915</name>
</gene>
<dbReference type="AlphaFoldDB" id="A0A365PB37"/>
<evidence type="ECO:0000313" key="5">
    <source>
        <dbReference type="Proteomes" id="UP001172702"/>
    </source>
</evidence>
<sequence>MIALTTWTGGILTATGLIAYFTTGMESATSLIPAFIGVLLLIAAFIASRVPNASRGVMIAALVIAVLGALGSLMPLADLGALFAGDAERPAAVIVSGIMLIVLVVYFVAGLRQILTTRETGPKAN</sequence>
<dbReference type="GeneID" id="97371974"/>
<evidence type="ECO:0000256" key="1">
    <source>
        <dbReference type="SAM" id="Phobius"/>
    </source>
</evidence>
<dbReference type="EMBL" id="QNTT01000014">
    <property type="protein sequence ID" value="RBA37341.1"/>
    <property type="molecule type" value="Genomic_DNA"/>
</dbReference>
<evidence type="ECO:0000313" key="3">
    <source>
        <dbReference type="EMBL" id="RBA37341.1"/>
    </source>
</evidence>
<keyword evidence="1" id="KW-0812">Transmembrane</keyword>
<keyword evidence="5" id="KW-1185">Reference proteome</keyword>
<dbReference type="RefSeq" id="WP_017838585.1">
    <property type="nucleotide sequence ID" value="NZ_JALXXI010000001.1"/>
</dbReference>
<keyword evidence="1" id="KW-1133">Transmembrane helix</keyword>
<evidence type="ECO:0000313" key="4">
    <source>
        <dbReference type="Proteomes" id="UP000252187"/>
    </source>
</evidence>